<feature type="compositionally biased region" description="Basic residues" evidence="1">
    <location>
        <begin position="114"/>
        <end position="126"/>
    </location>
</feature>
<proteinExistence type="predicted"/>
<feature type="compositionally biased region" description="Basic residues" evidence="1">
    <location>
        <begin position="144"/>
        <end position="154"/>
    </location>
</feature>
<feature type="compositionally biased region" description="Acidic residues" evidence="1">
    <location>
        <begin position="94"/>
        <end position="105"/>
    </location>
</feature>
<protein>
    <submittedName>
        <fullName evidence="2">Uncharacterized protein</fullName>
    </submittedName>
</protein>
<dbReference type="AlphaFoldDB" id="A0A9Q9B1K5"/>
<feature type="compositionally biased region" description="Acidic residues" evidence="1">
    <location>
        <begin position="209"/>
        <end position="219"/>
    </location>
</feature>
<feature type="region of interest" description="Disordered" evidence="1">
    <location>
        <begin position="73"/>
        <end position="219"/>
    </location>
</feature>
<keyword evidence="3" id="KW-1185">Reference proteome</keyword>
<sequence>MAPKEASCATAATGDGPKLTENDLRVLALSWQCFRTMPSVDTAKLAELGGWKTPASANTAYFNARKKLLGDVKLPPAEKATPKKATKTASASDEGGETTGDDEETAAAVQTPAKKGRATPARKRKAASAAEGEEADETVETPKKKTKTSRKKKVEVKDTTAAEEEAAAAVEGGDEIAVKSEKVDDDAGDVVMKGVEEGVEGEVKPSIETADEGEAAGTV</sequence>
<organism evidence="2 3">
    <name type="scientific">Septoria linicola</name>
    <dbReference type="NCBI Taxonomy" id="215465"/>
    <lineage>
        <taxon>Eukaryota</taxon>
        <taxon>Fungi</taxon>
        <taxon>Dikarya</taxon>
        <taxon>Ascomycota</taxon>
        <taxon>Pezizomycotina</taxon>
        <taxon>Dothideomycetes</taxon>
        <taxon>Dothideomycetidae</taxon>
        <taxon>Mycosphaerellales</taxon>
        <taxon>Mycosphaerellaceae</taxon>
        <taxon>Septoria</taxon>
    </lineage>
</organism>
<reference evidence="2" key="1">
    <citation type="submission" date="2022-06" db="EMBL/GenBank/DDBJ databases">
        <title>Complete genome sequences of two strains of the flax pathogen Septoria linicola.</title>
        <authorList>
            <person name="Lapalu N."/>
            <person name="Simon A."/>
            <person name="Demenou B."/>
            <person name="Paumier D."/>
            <person name="Guillot M.-P."/>
            <person name="Gout L."/>
            <person name="Valade R."/>
        </authorList>
    </citation>
    <scope>NUCLEOTIDE SEQUENCE</scope>
    <source>
        <strain evidence="2">SE15195</strain>
    </source>
</reference>
<dbReference type="Proteomes" id="UP001056384">
    <property type="component" value="Chromosome 12"/>
</dbReference>
<evidence type="ECO:0000313" key="3">
    <source>
        <dbReference type="Proteomes" id="UP001056384"/>
    </source>
</evidence>
<name>A0A9Q9B1K5_9PEZI</name>
<dbReference type="OrthoDB" id="5403747at2759"/>
<evidence type="ECO:0000256" key="1">
    <source>
        <dbReference type="SAM" id="MobiDB-lite"/>
    </source>
</evidence>
<accession>A0A9Q9B1K5</accession>
<gene>
    <name evidence="2" type="ORF">Slin15195_G126030</name>
</gene>
<dbReference type="EMBL" id="CP099429">
    <property type="protein sequence ID" value="USW59284.1"/>
    <property type="molecule type" value="Genomic_DNA"/>
</dbReference>
<evidence type="ECO:0000313" key="2">
    <source>
        <dbReference type="EMBL" id="USW59284.1"/>
    </source>
</evidence>